<evidence type="ECO:0000256" key="4">
    <source>
        <dbReference type="ARBA" id="ARBA00023136"/>
    </source>
</evidence>
<sequence>MKMKSLNYWLYTGLMSAFMIFAAWYAETHQAEFTRRLGFPAYFRIELTIAKLIGALVLLIPQVPQRIKEWVYIGFCICMVSAFIAKCNSGYGFIGAAQPAFSLIFYLALILLLYKLPKKETIRTA</sequence>
<evidence type="ECO:0000256" key="1">
    <source>
        <dbReference type="ARBA" id="ARBA00004141"/>
    </source>
</evidence>
<dbReference type="RefSeq" id="WP_337714952.1">
    <property type="nucleotide sequence ID" value="NZ_JBBEUB010000001.1"/>
</dbReference>
<gene>
    <name evidence="6" type="ORF">WAE58_01510</name>
</gene>
<feature type="transmembrane region" description="Helical" evidence="5">
    <location>
        <begin position="7"/>
        <end position="26"/>
    </location>
</feature>
<dbReference type="Proteomes" id="UP001378956">
    <property type="component" value="Unassembled WGS sequence"/>
</dbReference>
<keyword evidence="7" id="KW-1185">Reference proteome</keyword>
<evidence type="ECO:0000313" key="7">
    <source>
        <dbReference type="Proteomes" id="UP001378956"/>
    </source>
</evidence>
<evidence type="ECO:0000256" key="5">
    <source>
        <dbReference type="SAM" id="Phobius"/>
    </source>
</evidence>
<dbReference type="InterPro" id="IPR032808">
    <property type="entry name" value="DoxX"/>
</dbReference>
<keyword evidence="4 5" id="KW-0472">Membrane</keyword>
<evidence type="ECO:0000313" key="6">
    <source>
        <dbReference type="EMBL" id="MEJ2901080.1"/>
    </source>
</evidence>
<keyword evidence="2 5" id="KW-0812">Transmembrane</keyword>
<name>A0ABU8NFU3_9SPHI</name>
<evidence type="ECO:0000256" key="2">
    <source>
        <dbReference type="ARBA" id="ARBA00022692"/>
    </source>
</evidence>
<keyword evidence="3 5" id="KW-1133">Transmembrane helix</keyword>
<reference evidence="6 7" key="1">
    <citation type="submission" date="2024-03" db="EMBL/GenBank/DDBJ databases">
        <title>Sequence of Lycoming College Course Isolates.</title>
        <authorList>
            <person name="Plotts O."/>
            <person name="Newman J."/>
        </authorList>
    </citation>
    <scope>NUCLEOTIDE SEQUENCE [LARGE SCALE GENOMIC DNA]</scope>
    <source>
        <strain evidence="6 7">CJB-3</strain>
    </source>
</reference>
<comment type="caution">
    <text evidence="6">The sequence shown here is derived from an EMBL/GenBank/DDBJ whole genome shotgun (WGS) entry which is preliminary data.</text>
</comment>
<feature type="transmembrane region" description="Helical" evidence="5">
    <location>
        <begin position="67"/>
        <end position="85"/>
    </location>
</feature>
<evidence type="ECO:0000256" key="3">
    <source>
        <dbReference type="ARBA" id="ARBA00022989"/>
    </source>
</evidence>
<protein>
    <submittedName>
        <fullName evidence="6">DoxX family protein</fullName>
    </submittedName>
</protein>
<accession>A0ABU8NFU3</accession>
<proteinExistence type="predicted"/>
<feature type="transmembrane region" description="Helical" evidence="5">
    <location>
        <begin position="91"/>
        <end position="114"/>
    </location>
</feature>
<dbReference type="EMBL" id="JBBEUB010000001">
    <property type="protein sequence ID" value="MEJ2901080.1"/>
    <property type="molecule type" value="Genomic_DNA"/>
</dbReference>
<feature type="transmembrane region" description="Helical" evidence="5">
    <location>
        <begin position="41"/>
        <end position="60"/>
    </location>
</feature>
<comment type="subcellular location">
    <subcellularLocation>
        <location evidence="1">Membrane</location>
        <topology evidence="1">Multi-pass membrane protein</topology>
    </subcellularLocation>
</comment>
<dbReference type="Pfam" id="PF13564">
    <property type="entry name" value="DoxX_2"/>
    <property type="match status" value="1"/>
</dbReference>
<organism evidence="6 7">
    <name type="scientific">Pedobacter panaciterrae</name>
    <dbReference type="NCBI Taxonomy" id="363849"/>
    <lineage>
        <taxon>Bacteria</taxon>
        <taxon>Pseudomonadati</taxon>
        <taxon>Bacteroidota</taxon>
        <taxon>Sphingobacteriia</taxon>
        <taxon>Sphingobacteriales</taxon>
        <taxon>Sphingobacteriaceae</taxon>
        <taxon>Pedobacter</taxon>
    </lineage>
</organism>